<reference evidence="3" key="1">
    <citation type="journal article" date="2018" name="Nat. Microbiol.">
        <title>Leveraging single-cell genomics to expand the fungal tree of life.</title>
        <authorList>
            <person name="Ahrendt S.R."/>
            <person name="Quandt C.A."/>
            <person name="Ciobanu D."/>
            <person name="Clum A."/>
            <person name="Salamov A."/>
            <person name="Andreopoulos B."/>
            <person name="Cheng J.F."/>
            <person name="Woyke T."/>
            <person name="Pelin A."/>
            <person name="Henrissat B."/>
            <person name="Reynolds N.K."/>
            <person name="Benny G.L."/>
            <person name="Smith M.E."/>
            <person name="James T.Y."/>
            <person name="Grigoriev I.V."/>
        </authorList>
    </citation>
    <scope>NUCLEOTIDE SEQUENCE [LARGE SCALE GENOMIC DNA]</scope>
</reference>
<gene>
    <name evidence="2" type="ORF">BDK51DRAFT_39097</name>
</gene>
<feature type="region of interest" description="Disordered" evidence="1">
    <location>
        <begin position="104"/>
        <end position="179"/>
    </location>
</feature>
<organism evidence="2 3">
    <name type="scientific">Blyttiomyces helicus</name>
    <dbReference type="NCBI Taxonomy" id="388810"/>
    <lineage>
        <taxon>Eukaryota</taxon>
        <taxon>Fungi</taxon>
        <taxon>Fungi incertae sedis</taxon>
        <taxon>Chytridiomycota</taxon>
        <taxon>Chytridiomycota incertae sedis</taxon>
        <taxon>Chytridiomycetes</taxon>
        <taxon>Chytridiomycetes incertae sedis</taxon>
        <taxon>Blyttiomyces</taxon>
    </lineage>
</organism>
<evidence type="ECO:0000313" key="2">
    <source>
        <dbReference type="EMBL" id="RKO93648.1"/>
    </source>
</evidence>
<evidence type="ECO:0000313" key="3">
    <source>
        <dbReference type="Proteomes" id="UP000269721"/>
    </source>
</evidence>
<proteinExistence type="predicted"/>
<keyword evidence="3" id="KW-1185">Reference proteome</keyword>
<evidence type="ECO:0000256" key="1">
    <source>
        <dbReference type="SAM" id="MobiDB-lite"/>
    </source>
</evidence>
<accession>A0A4P9WPH8</accession>
<evidence type="ECO:0008006" key="4">
    <source>
        <dbReference type="Google" id="ProtNLM"/>
    </source>
</evidence>
<dbReference type="Proteomes" id="UP000269721">
    <property type="component" value="Unassembled WGS sequence"/>
</dbReference>
<dbReference type="EMBL" id="KZ994162">
    <property type="protein sequence ID" value="RKO93648.1"/>
    <property type="molecule type" value="Genomic_DNA"/>
</dbReference>
<dbReference type="AlphaFoldDB" id="A0A4P9WPH8"/>
<sequence length="739" mass="81210">MAGRWKPLSFCADIKLPIAGDNGEWFLWFRREVERRGYQREKKETLRQRDALGAEIRSGEAGEASSHFKFRPHLQAPFAAPVPGHSYGGAAAFSLAVPRYPLSHAPADRLSTGTRPPPGKPTTPSENARQTTATPTPAPKKDPPLPHALSPLRLRPQRPRELKRPHQPPSQSSSPPTTLAKELELRTATKEPWRSLALSSPSLALTLLDIPSLREISSLLGSCDTPTHARKLWAHFTGLRPAARTLTVEEYGRLFKLLRTRRILGSAPDQDRWEAALTILSSMSAVGLEPHFWNYLSTMAVAADARNMRAKVDSVLDQMRARTLDVMQPEVIRLRAIAHANSDELQAAEALFAKASISTDVTVAAALLQGYIRVPIEACNGPRIEELYRILQGATSDSAEVVAALRAHEHYLKSIEQKESSLIESALSPQELAWLLQDVQRYHRNHAAVARAFGPHNPTASPPLDVLPAFLAALTTAKLASPAQHLLHLMRGYALIPDPVSAMHLYKTLSEKRWESPAAATLVVQACARKNRLEVAEVFLRDLDHESKGLVSLRGPLIALLVGYILDGRKVSVDRVLLWMRTVGVKWDERVGREIREAGVREEVVEAKRKGREGPSKIEYIDKPVAEKGPRLSWTCRIGAKGGSMKRCPQQPPTLNSLCAIEGWKSVVRDDRTGVDGSSHIDWDSNGGADSWGGCAEGGSVNDRRKKKRGEAADSRGDGSSSIDVLAVKAFLLGRHSSC</sequence>
<protein>
    <recommendedName>
        <fullName evidence="4">Pentacotripeptide-repeat region of PRORP domain-containing protein</fullName>
    </recommendedName>
</protein>
<feature type="region of interest" description="Disordered" evidence="1">
    <location>
        <begin position="678"/>
        <end position="720"/>
    </location>
</feature>
<name>A0A4P9WPH8_9FUNG</name>